<feature type="region of interest" description="Disordered" evidence="10">
    <location>
        <begin position="127"/>
        <end position="193"/>
    </location>
</feature>
<evidence type="ECO:0000313" key="14">
    <source>
        <dbReference type="EMBL" id="SEE05498.1"/>
    </source>
</evidence>
<proteinExistence type="inferred from homology"/>
<dbReference type="STRING" id="648782.SAMN04488554_1411"/>
<gene>
    <name evidence="9" type="primary">secD</name>
    <name evidence="14" type="ORF">SAMN04488554_1411</name>
</gene>
<feature type="domain" description="Protein export membrane protein SecD/SecF C-terminal" evidence="11">
    <location>
        <begin position="354"/>
        <end position="529"/>
    </location>
</feature>
<feature type="transmembrane region" description="Helical" evidence="9">
    <location>
        <begin position="502"/>
        <end position="521"/>
    </location>
</feature>
<dbReference type="NCBIfam" id="TIGR00916">
    <property type="entry name" value="2A0604s01"/>
    <property type="match status" value="1"/>
</dbReference>
<dbReference type="GO" id="GO:0006605">
    <property type="term" value="P:protein targeting"/>
    <property type="evidence" value="ECO:0007669"/>
    <property type="project" value="UniProtKB-UniRule"/>
</dbReference>
<feature type="region of interest" description="Disordered" evidence="10">
    <location>
        <begin position="561"/>
        <end position="622"/>
    </location>
</feature>
<protein>
    <recommendedName>
        <fullName evidence="9">Protein translocase subunit SecD</fullName>
    </recommendedName>
</protein>
<evidence type="ECO:0000259" key="13">
    <source>
        <dbReference type="Pfam" id="PF22599"/>
    </source>
</evidence>
<dbReference type="PANTHER" id="PTHR30081:SF1">
    <property type="entry name" value="PROTEIN TRANSLOCASE SUBUNIT SECD"/>
    <property type="match status" value="1"/>
</dbReference>
<accession>A0A1H5FRJ3</accession>
<comment type="subunit">
    <text evidence="9">Forms a complex with SecF. Part of the essential Sec protein translocation apparatus which comprises SecA, SecYEG and auxiliary proteins SecDF. Other proteins may also be involved.</text>
</comment>
<feature type="compositionally biased region" description="Basic and acidic residues" evidence="10">
    <location>
        <begin position="574"/>
        <end position="588"/>
    </location>
</feature>
<dbReference type="InterPro" id="IPR022813">
    <property type="entry name" value="SecD/SecF_arch_bac"/>
</dbReference>
<dbReference type="Gene3D" id="1.20.1640.10">
    <property type="entry name" value="Multidrug efflux transporter AcrB transmembrane domain"/>
    <property type="match status" value="1"/>
</dbReference>
<dbReference type="Pfam" id="PF21760">
    <property type="entry name" value="SecD_1st"/>
    <property type="match status" value="1"/>
</dbReference>
<evidence type="ECO:0000256" key="9">
    <source>
        <dbReference type="HAMAP-Rule" id="MF_01463"/>
    </source>
</evidence>
<feature type="domain" description="SecDF P1 head subdomain" evidence="13">
    <location>
        <begin position="236"/>
        <end position="353"/>
    </location>
</feature>
<evidence type="ECO:0000313" key="15">
    <source>
        <dbReference type="Proteomes" id="UP000199220"/>
    </source>
</evidence>
<feature type="transmembrane region" description="Helical" evidence="9">
    <location>
        <begin position="375"/>
        <end position="392"/>
    </location>
</feature>
<evidence type="ECO:0000256" key="3">
    <source>
        <dbReference type="ARBA" id="ARBA00022475"/>
    </source>
</evidence>
<feature type="transmembrane region" description="Helical" evidence="9">
    <location>
        <begin position="478"/>
        <end position="496"/>
    </location>
</feature>
<evidence type="ECO:0000256" key="6">
    <source>
        <dbReference type="ARBA" id="ARBA00022989"/>
    </source>
</evidence>
<evidence type="ECO:0000256" key="7">
    <source>
        <dbReference type="ARBA" id="ARBA00023010"/>
    </source>
</evidence>
<keyword evidence="6 9" id="KW-1133">Transmembrane helix</keyword>
<dbReference type="GO" id="GO:0065002">
    <property type="term" value="P:intracellular protein transmembrane transport"/>
    <property type="evidence" value="ECO:0007669"/>
    <property type="project" value="UniProtKB-UniRule"/>
</dbReference>
<reference evidence="15" key="1">
    <citation type="submission" date="2016-10" db="EMBL/GenBank/DDBJ databases">
        <authorList>
            <person name="Varghese N."/>
            <person name="Submissions S."/>
        </authorList>
    </citation>
    <scope>NUCLEOTIDE SEQUENCE [LARGE SCALE GENOMIC DNA]</scope>
    <source>
        <strain evidence="15">DSM 21368</strain>
    </source>
</reference>
<evidence type="ECO:0000256" key="4">
    <source>
        <dbReference type="ARBA" id="ARBA00022692"/>
    </source>
</evidence>
<keyword evidence="15" id="KW-1185">Reference proteome</keyword>
<dbReference type="EMBL" id="FNTX01000001">
    <property type="protein sequence ID" value="SEE05498.1"/>
    <property type="molecule type" value="Genomic_DNA"/>
</dbReference>
<keyword evidence="4 9" id="KW-0812">Transmembrane</keyword>
<dbReference type="AlphaFoldDB" id="A0A1H5FRJ3"/>
<dbReference type="OrthoDB" id="5240379at2"/>
<feature type="domain" description="Protein translocase subunit SecDF P1" evidence="12">
    <location>
        <begin position="68"/>
        <end position="123"/>
    </location>
</feature>
<keyword evidence="3 9" id="KW-1003">Cell membrane</keyword>
<evidence type="ECO:0000256" key="2">
    <source>
        <dbReference type="ARBA" id="ARBA00022448"/>
    </source>
</evidence>
<dbReference type="Proteomes" id="UP000199220">
    <property type="component" value="Unassembled WGS sequence"/>
</dbReference>
<sequence length="622" mass="65383">MATRKRVHPVRTLIYLVVILGLVYGGLFASARWSDGDLTPDLALDLEGGTQLILQPTAEGGEVTDEQIEEAIRIMRQRVDASGVAEAEISSQGGENIVVGLPGNPSQETLDLVRRSAQMKFRVLLTEAGPGPIDPSALEAADDPEAEPADEPADPSQFTDAEIEEAARTAADQDGDGELSAEPATEPTSASDTAWITEQVLFDFYTLDCTDPANLAGAGGDDPDAPLVACAEDGTAKYILGPSELAGTEIATANSGLKTNEQGVVTNEYIVQITFTNAGGEVFADITERLAGLASTGQNRFAMVLDRLVISAPSVSQPIPGGEASIEGSTASPFTQEETQGLANQLNFGALPITFEVQSQDQISATLGAEQLERGVLAGLIGLALIAVYCLVQYRGLGLVTAASLLIAGLITYGAITGLSELIGYRLSLAGVAGLIVAIGITADSFIVYFERIRDEVREGRRLEDAVELGWARARRTILASDAVNLLAAVVLYSLAVGGVRGFAFTLGLTTFIDIIVVFLFTHPVMQLLVRTNFFGNGHRLSGLDPEHLGSKVPLYRGRGRVRSASEAGTPTIAERRRAAERAARAEREAEESGSAGDGDGHGEDAIETEASAGAGTKDGER</sequence>
<dbReference type="PANTHER" id="PTHR30081">
    <property type="entry name" value="PROTEIN-EXPORT MEMBRANE PROTEIN SEC"/>
    <property type="match status" value="1"/>
</dbReference>
<dbReference type="SUPFAM" id="SSF82866">
    <property type="entry name" value="Multidrug efflux transporter AcrB transmembrane domain"/>
    <property type="match status" value="1"/>
</dbReference>
<evidence type="ECO:0000256" key="5">
    <source>
        <dbReference type="ARBA" id="ARBA00022927"/>
    </source>
</evidence>
<feature type="transmembrane region" description="Helical" evidence="9">
    <location>
        <begin position="428"/>
        <end position="450"/>
    </location>
</feature>
<evidence type="ECO:0000256" key="8">
    <source>
        <dbReference type="ARBA" id="ARBA00023136"/>
    </source>
</evidence>
<dbReference type="GO" id="GO:0043952">
    <property type="term" value="P:protein transport by the Sec complex"/>
    <property type="evidence" value="ECO:0007669"/>
    <property type="project" value="UniProtKB-UniRule"/>
</dbReference>
<keyword evidence="8 9" id="KW-0472">Membrane</keyword>
<evidence type="ECO:0000256" key="1">
    <source>
        <dbReference type="ARBA" id="ARBA00004651"/>
    </source>
</evidence>
<dbReference type="GO" id="GO:0015450">
    <property type="term" value="F:protein-transporting ATPase activity"/>
    <property type="evidence" value="ECO:0007669"/>
    <property type="project" value="InterPro"/>
</dbReference>
<keyword evidence="7 9" id="KW-0811">Translocation</keyword>
<dbReference type="RefSeq" id="WP_089772273.1">
    <property type="nucleotide sequence ID" value="NZ_FNTX01000001.1"/>
</dbReference>
<dbReference type="InterPro" id="IPR005791">
    <property type="entry name" value="SecD"/>
</dbReference>
<dbReference type="InterPro" id="IPR054384">
    <property type="entry name" value="SecDF_P1_head"/>
</dbReference>
<dbReference type="Gene3D" id="3.30.70.3220">
    <property type="match status" value="1"/>
</dbReference>
<evidence type="ECO:0000259" key="11">
    <source>
        <dbReference type="Pfam" id="PF02355"/>
    </source>
</evidence>
<dbReference type="InterPro" id="IPR048634">
    <property type="entry name" value="SecD_SecF_C"/>
</dbReference>
<feature type="transmembrane region" description="Helical" evidence="9">
    <location>
        <begin position="399"/>
        <end position="416"/>
    </location>
</feature>
<dbReference type="InterPro" id="IPR048631">
    <property type="entry name" value="SecD_1st"/>
</dbReference>
<dbReference type="GO" id="GO:0005886">
    <property type="term" value="C:plasma membrane"/>
    <property type="evidence" value="ECO:0007669"/>
    <property type="project" value="UniProtKB-SubCell"/>
</dbReference>
<keyword evidence="5 9" id="KW-0653">Protein transport</keyword>
<name>A0A1H5FRJ3_9MICO</name>
<dbReference type="Pfam" id="PF22599">
    <property type="entry name" value="SecDF_P1_head"/>
    <property type="match status" value="1"/>
</dbReference>
<evidence type="ECO:0000259" key="12">
    <source>
        <dbReference type="Pfam" id="PF21760"/>
    </source>
</evidence>
<organism evidence="14 15">
    <name type="scientific">Ruania alba</name>
    <dbReference type="NCBI Taxonomy" id="648782"/>
    <lineage>
        <taxon>Bacteria</taxon>
        <taxon>Bacillati</taxon>
        <taxon>Actinomycetota</taxon>
        <taxon>Actinomycetes</taxon>
        <taxon>Micrococcales</taxon>
        <taxon>Ruaniaceae</taxon>
        <taxon>Ruania</taxon>
    </lineage>
</organism>
<dbReference type="InterPro" id="IPR055344">
    <property type="entry name" value="SecD_SecF_C_bact"/>
</dbReference>
<dbReference type="HAMAP" id="MF_01463_B">
    <property type="entry name" value="SecD_B"/>
    <property type="match status" value="1"/>
</dbReference>
<comment type="subcellular location">
    <subcellularLocation>
        <location evidence="1 9">Cell membrane</location>
        <topology evidence="1 9">Multi-pass membrane protein</topology>
    </subcellularLocation>
</comment>
<feature type="transmembrane region" description="Helical" evidence="9">
    <location>
        <begin position="12"/>
        <end position="33"/>
    </location>
</feature>
<dbReference type="Gene3D" id="3.30.1360.200">
    <property type="match status" value="1"/>
</dbReference>
<comment type="similarity">
    <text evidence="9">Belongs to the SecD/SecF family. SecD subfamily.</text>
</comment>
<dbReference type="NCBIfam" id="TIGR01129">
    <property type="entry name" value="secD"/>
    <property type="match status" value="1"/>
</dbReference>
<feature type="compositionally biased region" description="Acidic residues" evidence="10">
    <location>
        <begin position="140"/>
        <end position="153"/>
    </location>
</feature>
<dbReference type="Pfam" id="PF02355">
    <property type="entry name" value="SecD_SecF_C"/>
    <property type="match status" value="1"/>
</dbReference>
<comment type="function">
    <text evidence="9">Part of the Sec protein translocase complex. Interacts with the SecYEG preprotein conducting channel. SecDF uses the proton motive force (PMF) to complete protein translocation after the ATP-dependent function of SecA.</text>
</comment>
<evidence type="ECO:0000256" key="10">
    <source>
        <dbReference type="SAM" id="MobiDB-lite"/>
    </source>
</evidence>
<keyword evidence="2 9" id="KW-0813">Transport</keyword>